<feature type="transmembrane region" description="Helical" evidence="1">
    <location>
        <begin position="48"/>
        <end position="73"/>
    </location>
</feature>
<dbReference type="RefSeq" id="WP_353947889.1">
    <property type="nucleotide sequence ID" value="NZ_CP159510.1"/>
</dbReference>
<organism evidence="2">
    <name type="scientific">Sporolactobacillus sp. Y61</name>
    <dbReference type="NCBI Taxonomy" id="3160863"/>
    <lineage>
        <taxon>Bacteria</taxon>
        <taxon>Bacillati</taxon>
        <taxon>Bacillota</taxon>
        <taxon>Bacilli</taxon>
        <taxon>Bacillales</taxon>
        <taxon>Sporolactobacillaceae</taxon>
        <taxon>Sporolactobacillus</taxon>
    </lineage>
</organism>
<keyword evidence="1" id="KW-1133">Transmembrane helix</keyword>
<feature type="transmembrane region" description="Helical" evidence="1">
    <location>
        <begin position="85"/>
        <end position="108"/>
    </location>
</feature>
<proteinExistence type="predicted"/>
<evidence type="ECO:0000256" key="1">
    <source>
        <dbReference type="SAM" id="Phobius"/>
    </source>
</evidence>
<accession>A0AAU8ID68</accession>
<reference evidence="2" key="1">
    <citation type="submission" date="2024-06" db="EMBL/GenBank/DDBJ databases">
        <authorList>
            <person name="Fan A."/>
            <person name="Zhang F.Y."/>
            <person name="Zhang L."/>
        </authorList>
    </citation>
    <scope>NUCLEOTIDE SEQUENCE</scope>
    <source>
        <strain evidence="2">Y61</strain>
    </source>
</reference>
<dbReference type="EMBL" id="CP159510">
    <property type="protein sequence ID" value="XCJ16332.1"/>
    <property type="molecule type" value="Genomic_DNA"/>
</dbReference>
<evidence type="ECO:0000313" key="2">
    <source>
        <dbReference type="EMBL" id="XCJ16332.1"/>
    </source>
</evidence>
<dbReference type="AlphaFoldDB" id="A0AAU8ID68"/>
<feature type="transmembrane region" description="Helical" evidence="1">
    <location>
        <begin position="21"/>
        <end position="42"/>
    </location>
</feature>
<sequence>MNLYVALKRRLSAFEETYRKEILIFVLFTPLFAAFPSLLFIFMINSSFFVASSLFIILILYVILWIVLPLFLLMLRSSVTTPVKITWLSVTCFAGVVWCIIFQISGFYV</sequence>
<protein>
    <submittedName>
        <fullName evidence="2">Uncharacterized protein</fullName>
    </submittedName>
</protein>
<gene>
    <name evidence="2" type="ORF">ABNN70_11705</name>
</gene>
<keyword evidence="1" id="KW-0472">Membrane</keyword>
<keyword evidence="1" id="KW-0812">Transmembrane</keyword>
<name>A0AAU8ID68_9BACL</name>